<evidence type="ECO:0008006" key="3">
    <source>
        <dbReference type="Google" id="ProtNLM"/>
    </source>
</evidence>
<dbReference type="RefSeq" id="WP_186659353.1">
    <property type="nucleotide sequence ID" value="NZ_CP077095.1"/>
</dbReference>
<accession>A0A9E6PY11</accession>
<reference evidence="1 2" key="2">
    <citation type="journal article" date="2021" name="Microorganisms">
        <title>The Ever-Expanding Pseudomonas Genus: Description of 43 New Species and Partition of the Pseudomonas putida Group.</title>
        <authorList>
            <person name="Girard L."/>
            <person name="Lood C."/>
            <person name="Hofte M."/>
            <person name="Vandamme P."/>
            <person name="Rokni-Zadeh H."/>
            <person name="van Noort V."/>
            <person name="Lavigne R."/>
            <person name="De Mot R."/>
        </authorList>
    </citation>
    <scope>NUCLEOTIDE SEQUENCE [LARGE SCALE GENOMIC DNA]</scope>
    <source>
        <strain evidence="1 2">RW9S1A</strain>
    </source>
</reference>
<dbReference type="Proteomes" id="UP000633418">
    <property type="component" value="Chromosome"/>
</dbReference>
<sequence length="862" mass="96105">MSSIHTQAGNFLDFLKTGVDNRTGQFTLAITLPLPPANQLRGPALSITLAFSVLGSSVSRGYGLGWTFGLSDFDLKSLRLGSGEQYAIDQDASTFAVDTPLTFIDQKLETLRVTPQANGDYRVDKQSGDCEILREQDDSGRYLVEEMHAPEGHRLFIDWLPYHNGHSILERIRDEQRDLLQVESLDDEVQLILHPHTPHAAVLRLVLSNDRLVEVHFPGIDPPLRIEYLPLALDDGSNLLLPCEVHSPLGAVDLVTWATGSDGHHLPPGAPLQYLPCVNSWVHCSGPADDSLIHDYQWIGKRNFLGFGSAQAFSWEHGRDNLYQVEAEYQYQMVETLSDARGNVLDTITQVWNRFHLPILQSSKRGDCEVSTCTTYGIDPSRTWEAQSSTCQLPHQVSTIYTHHAHPGMSRRETTTYHYDEHGNITQVHYPSAIHEVSQYYPATGAPGCPADPLGRVRFLKQKTLHPADTGSAAPTLSTSYTYRHLQSLIPGVPGPIVVECERLVDAQDNRLLKETRHTYAEQPGIAYGQVVRSVTTLNGKSTTTEYEYHSTADERVCRTTLIGFENDALNRTSTIRAQSLLTGQTTWERSASDALTHYEYDLLGRIVCTRDASASPYQVERRVNYHLGDALAKAMKGSSTLPPMMIEQVDVSGRRQRLWLDGDGRTRRIELEDLDNEPGRFREVMHNAFDALGRQVSQTTLDWLDPDAATPLSLTTTTAFDDWGQVAITLGPDGVHTHERHDPITRRSERWQAAGALCGPRQATLHNAAGSPVEQRLYDATGQLVRQLELVRDGLDRVVEERVLVAGAPTLVTQYRHDQHSRVIEKHLADGTTVAWQFAAHSDDQHIEAISITPSEQETTA</sequence>
<organism evidence="1 2">
    <name type="scientific">Pseudomonas xantholysinigenes</name>
    <dbReference type="NCBI Taxonomy" id="2745490"/>
    <lineage>
        <taxon>Bacteria</taxon>
        <taxon>Pseudomonadati</taxon>
        <taxon>Pseudomonadota</taxon>
        <taxon>Gammaproteobacteria</taxon>
        <taxon>Pseudomonadales</taxon>
        <taxon>Pseudomonadaceae</taxon>
        <taxon>Pseudomonas</taxon>
    </lineage>
</organism>
<dbReference type="EMBL" id="CP077095">
    <property type="protein sequence ID" value="QXI39436.1"/>
    <property type="molecule type" value="Genomic_DNA"/>
</dbReference>
<dbReference type="KEGG" id="pxn:HU772_004965"/>
<keyword evidence="2" id="KW-1185">Reference proteome</keyword>
<dbReference type="Gene3D" id="2.180.10.10">
    <property type="entry name" value="RHS repeat-associated core"/>
    <property type="match status" value="1"/>
</dbReference>
<protein>
    <recommendedName>
        <fullName evidence="3">YD repeat-containing protein</fullName>
    </recommendedName>
</protein>
<proteinExistence type="predicted"/>
<name>A0A9E6PY11_9PSED</name>
<reference evidence="1 2" key="1">
    <citation type="journal article" date="2020" name="Microorganisms">
        <title>Reliable Identification of Environmental Pseudomonas Isolates Using the rpoD Gene.</title>
        <authorList>
            <consortium name="The Broad Institute Genome Sequencing Platform"/>
            <person name="Girard L."/>
            <person name="Lood C."/>
            <person name="Rokni-Zadeh H."/>
            <person name="van Noort V."/>
            <person name="Lavigne R."/>
            <person name="De Mot R."/>
        </authorList>
    </citation>
    <scope>NUCLEOTIDE SEQUENCE [LARGE SCALE GENOMIC DNA]</scope>
    <source>
        <strain evidence="1 2">RW9S1A</strain>
    </source>
</reference>
<dbReference type="AlphaFoldDB" id="A0A9E6PY11"/>
<evidence type="ECO:0000313" key="1">
    <source>
        <dbReference type="EMBL" id="QXI39436.1"/>
    </source>
</evidence>
<gene>
    <name evidence="1" type="ORF">HU772_004965</name>
</gene>
<evidence type="ECO:0000313" key="2">
    <source>
        <dbReference type="Proteomes" id="UP000633418"/>
    </source>
</evidence>